<evidence type="ECO:0000313" key="2">
    <source>
        <dbReference type="Proteomes" id="UP000005837"/>
    </source>
</evidence>
<accession>C0DS30</accession>
<dbReference type="HOGENOM" id="CLU_2787240_0_0_4"/>
<proteinExistence type="predicted"/>
<protein>
    <submittedName>
        <fullName evidence="1">Uncharacterized protein</fullName>
    </submittedName>
</protein>
<gene>
    <name evidence="1" type="ORF">EIKCOROL_00147</name>
</gene>
<dbReference type="Proteomes" id="UP000005837">
    <property type="component" value="Unassembled WGS sequence"/>
</dbReference>
<sequence length="68" mass="8072">MLLRWLALLYYLYYLRLAALSHSYLNPLYFMDWHSFDIQLFRLGRGRVNQAASVLSKRLEIMCTAAGR</sequence>
<name>C0DS30_EIKCO</name>
<reference evidence="1 2" key="1">
    <citation type="submission" date="2009-01" db="EMBL/GenBank/DDBJ databases">
        <authorList>
            <person name="Fulton L."/>
            <person name="Clifton S."/>
            <person name="Chinwalla A.T."/>
            <person name="Mitreva M."/>
            <person name="Sodergren E."/>
            <person name="Weinstock G."/>
            <person name="Clifton S."/>
            <person name="Dooling D.J."/>
            <person name="Fulton B."/>
            <person name="Minx P."/>
            <person name="Pepin K.H."/>
            <person name="Johnson M."/>
            <person name="Bhonagiri V."/>
            <person name="Nash W.E."/>
            <person name="Mardis E.R."/>
            <person name="Wilson R.K."/>
        </authorList>
    </citation>
    <scope>NUCLEOTIDE SEQUENCE [LARGE SCALE GENOMIC DNA]</scope>
    <source>
        <strain evidence="1 2">ATCC 23834</strain>
    </source>
</reference>
<dbReference type="AlphaFoldDB" id="C0DS30"/>
<dbReference type="EMBL" id="ACEA01000003">
    <property type="protein sequence ID" value="EEG25148.1"/>
    <property type="molecule type" value="Genomic_DNA"/>
</dbReference>
<organism evidence="1 2">
    <name type="scientific">Eikenella corrodens ATCC 23834</name>
    <dbReference type="NCBI Taxonomy" id="546274"/>
    <lineage>
        <taxon>Bacteria</taxon>
        <taxon>Pseudomonadati</taxon>
        <taxon>Pseudomonadota</taxon>
        <taxon>Betaproteobacteria</taxon>
        <taxon>Neisseriales</taxon>
        <taxon>Neisseriaceae</taxon>
        <taxon>Eikenella</taxon>
    </lineage>
</organism>
<evidence type="ECO:0000313" key="1">
    <source>
        <dbReference type="EMBL" id="EEG25148.1"/>
    </source>
</evidence>
<comment type="caution">
    <text evidence="1">The sequence shown here is derived from an EMBL/GenBank/DDBJ whole genome shotgun (WGS) entry which is preliminary data.</text>
</comment>